<keyword evidence="3" id="KW-1185">Reference proteome</keyword>
<gene>
    <name evidence="2" type="ORF">B0T21DRAFT_376712</name>
</gene>
<feature type="region of interest" description="Disordered" evidence="1">
    <location>
        <begin position="35"/>
        <end position="57"/>
    </location>
</feature>
<dbReference type="Proteomes" id="UP001172159">
    <property type="component" value="Unassembled WGS sequence"/>
</dbReference>
<proteinExistence type="predicted"/>
<dbReference type="EMBL" id="JAUKTV010000017">
    <property type="protein sequence ID" value="KAK0710518.1"/>
    <property type="molecule type" value="Genomic_DNA"/>
</dbReference>
<dbReference type="AlphaFoldDB" id="A0AA40A7C3"/>
<organism evidence="2 3">
    <name type="scientific">Apiosordaria backusii</name>
    <dbReference type="NCBI Taxonomy" id="314023"/>
    <lineage>
        <taxon>Eukaryota</taxon>
        <taxon>Fungi</taxon>
        <taxon>Dikarya</taxon>
        <taxon>Ascomycota</taxon>
        <taxon>Pezizomycotina</taxon>
        <taxon>Sordariomycetes</taxon>
        <taxon>Sordariomycetidae</taxon>
        <taxon>Sordariales</taxon>
        <taxon>Lasiosphaeriaceae</taxon>
        <taxon>Apiosordaria</taxon>
    </lineage>
</organism>
<accession>A0AA40A7C3</accession>
<reference evidence="2" key="1">
    <citation type="submission" date="2023-06" db="EMBL/GenBank/DDBJ databases">
        <title>Genome-scale phylogeny and comparative genomics of the fungal order Sordariales.</title>
        <authorList>
            <consortium name="Lawrence Berkeley National Laboratory"/>
            <person name="Hensen N."/>
            <person name="Bonometti L."/>
            <person name="Westerberg I."/>
            <person name="Brannstrom I.O."/>
            <person name="Guillou S."/>
            <person name="Cros-Aarteil S."/>
            <person name="Calhoun S."/>
            <person name="Haridas S."/>
            <person name="Kuo A."/>
            <person name="Mondo S."/>
            <person name="Pangilinan J."/>
            <person name="Riley R."/>
            <person name="Labutti K."/>
            <person name="Andreopoulos B."/>
            <person name="Lipzen A."/>
            <person name="Chen C."/>
            <person name="Yanf M."/>
            <person name="Daum C."/>
            <person name="Ng V."/>
            <person name="Clum A."/>
            <person name="Steindorff A."/>
            <person name="Ohm R."/>
            <person name="Martin F."/>
            <person name="Silar P."/>
            <person name="Natvig D."/>
            <person name="Lalanne C."/>
            <person name="Gautier V."/>
            <person name="Ament-Velasquez S.L."/>
            <person name="Kruys A."/>
            <person name="Hutchinson M.I."/>
            <person name="Powell A.J."/>
            <person name="Barry K."/>
            <person name="Miller A.N."/>
            <person name="Grigoriev I.V."/>
            <person name="Debuchy R."/>
            <person name="Gladieux P."/>
            <person name="Thoren M.H."/>
            <person name="Johannesson H."/>
        </authorList>
    </citation>
    <scope>NUCLEOTIDE SEQUENCE</scope>
    <source>
        <strain evidence="2">CBS 540.89</strain>
    </source>
</reference>
<evidence type="ECO:0000313" key="3">
    <source>
        <dbReference type="Proteomes" id="UP001172159"/>
    </source>
</evidence>
<comment type="caution">
    <text evidence="2">The sequence shown here is derived from an EMBL/GenBank/DDBJ whole genome shotgun (WGS) entry which is preliminary data.</text>
</comment>
<sequence length="57" mass="6648">MFGYVHCHGHLTAYINYDKPEWKLMSMGVWDKHPESHHHEGNTISRLDLETAASRGR</sequence>
<evidence type="ECO:0000256" key="1">
    <source>
        <dbReference type="SAM" id="MobiDB-lite"/>
    </source>
</evidence>
<evidence type="ECO:0000313" key="2">
    <source>
        <dbReference type="EMBL" id="KAK0710518.1"/>
    </source>
</evidence>
<protein>
    <submittedName>
        <fullName evidence="2">Uncharacterized protein</fullName>
    </submittedName>
</protein>
<name>A0AA40A7C3_9PEZI</name>